<dbReference type="InterPro" id="IPR003356">
    <property type="entry name" value="DNA_methylase_A-5"/>
</dbReference>
<evidence type="ECO:0000256" key="6">
    <source>
        <dbReference type="ARBA" id="ARBA00047942"/>
    </source>
</evidence>
<dbReference type="RefSeq" id="WP_066973644.1">
    <property type="nucleotide sequence ID" value="NZ_LWMT01000270.1"/>
</dbReference>
<dbReference type="NCBIfam" id="TIGR00497">
    <property type="entry name" value="hsdM"/>
    <property type="match status" value="1"/>
</dbReference>
<comment type="caution">
    <text evidence="8">The sequence shown here is derived from an EMBL/GenBank/DDBJ whole genome shotgun (WGS) entry which is preliminary data.</text>
</comment>
<dbReference type="InterPro" id="IPR038333">
    <property type="entry name" value="T1MK-like_N_sf"/>
</dbReference>
<evidence type="ECO:0000259" key="7">
    <source>
        <dbReference type="PROSITE" id="PS50222"/>
    </source>
</evidence>
<dbReference type="GO" id="GO:0008170">
    <property type="term" value="F:N-methyltransferase activity"/>
    <property type="evidence" value="ECO:0007669"/>
    <property type="project" value="InterPro"/>
</dbReference>
<dbReference type="InterPro" id="IPR004546">
    <property type="entry name" value="Restrct_endonuc_T1M"/>
</dbReference>
<dbReference type="REBASE" id="159257">
    <property type="entry name" value="M.Mfi11501ORF17100P"/>
</dbReference>
<dbReference type="InterPro" id="IPR022749">
    <property type="entry name" value="D12N6_MeTrfase_N"/>
</dbReference>
<dbReference type="PROSITE" id="PS50222">
    <property type="entry name" value="EF_HAND_2"/>
    <property type="match status" value="1"/>
</dbReference>
<evidence type="ECO:0000313" key="9">
    <source>
        <dbReference type="Proteomes" id="UP000077066"/>
    </source>
</evidence>
<dbReference type="AlphaFoldDB" id="A0A165ZEK5"/>
<dbReference type="CDD" id="cd02440">
    <property type="entry name" value="AdoMet_MTases"/>
    <property type="match status" value="1"/>
</dbReference>
<dbReference type="Proteomes" id="UP000077066">
    <property type="component" value="Unassembled WGS sequence"/>
</dbReference>
<dbReference type="GO" id="GO:0032259">
    <property type="term" value="P:methylation"/>
    <property type="evidence" value="ECO:0007669"/>
    <property type="project" value="UniProtKB-KW"/>
</dbReference>
<evidence type="ECO:0000256" key="2">
    <source>
        <dbReference type="ARBA" id="ARBA00022603"/>
    </source>
</evidence>
<dbReference type="GO" id="GO:0009007">
    <property type="term" value="F:site-specific DNA-methyltransferase (adenine-specific) activity"/>
    <property type="evidence" value="ECO:0007669"/>
    <property type="project" value="UniProtKB-EC"/>
</dbReference>
<gene>
    <name evidence="8" type="ORF">MBFIL_17100</name>
</gene>
<dbReference type="PANTHER" id="PTHR42933">
    <property type="entry name" value="SLR6095 PROTEIN"/>
    <property type="match status" value="1"/>
</dbReference>
<keyword evidence="9" id="KW-1185">Reference proteome</keyword>
<dbReference type="InterPro" id="IPR002048">
    <property type="entry name" value="EF_hand_dom"/>
</dbReference>
<keyword evidence="2 8" id="KW-0489">Methyltransferase</keyword>
<keyword evidence="4" id="KW-0949">S-adenosyl-L-methionine</keyword>
<feature type="domain" description="EF-hand" evidence="7">
    <location>
        <begin position="104"/>
        <end position="139"/>
    </location>
</feature>
<dbReference type="PRINTS" id="PR00507">
    <property type="entry name" value="N12N6MTFRASE"/>
</dbReference>
<dbReference type="EC" id="2.1.1.72" evidence="1"/>
<keyword evidence="5" id="KW-0680">Restriction system</keyword>
<protein>
    <recommendedName>
        <fullName evidence="1">site-specific DNA-methyltransferase (adenine-specific)</fullName>
        <ecNumber evidence="1">2.1.1.72</ecNumber>
    </recommendedName>
</protein>
<evidence type="ECO:0000256" key="5">
    <source>
        <dbReference type="ARBA" id="ARBA00022747"/>
    </source>
</evidence>
<dbReference type="GO" id="GO:0005509">
    <property type="term" value="F:calcium ion binding"/>
    <property type="evidence" value="ECO:0007669"/>
    <property type="project" value="InterPro"/>
</dbReference>
<dbReference type="STRING" id="55758.MBFIL_17100"/>
<comment type="catalytic activity">
    <reaction evidence="6">
        <text>a 2'-deoxyadenosine in DNA + S-adenosyl-L-methionine = an N(6)-methyl-2'-deoxyadenosine in DNA + S-adenosyl-L-homocysteine + H(+)</text>
        <dbReference type="Rhea" id="RHEA:15197"/>
        <dbReference type="Rhea" id="RHEA-COMP:12418"/>
        <dbReference type="Rhea" id="RHEA-COMP:12419"/>
        <dbReference type="ChEBI" id="CHEBI:15378"/>
        <dbReference type="ChEBI" id="CHEBI:57856"/>
        <dbReference type="ChEBI" id="CHEBI:59789"/>
        <dbReference type="ChEBI" id="CHEBI:90615"/>
        <dbReference type="ChEBI" id="CHEBI:90616"/>
        <dbReference type="EC" id="2.1.1.72"/>
    </reaction>
</comment>
<accession>A0A165ZEK5</accession>
<proteinExistence type="predicted"/>
<dbReference type="Pfam" id="PF12161">
    <property type="entry name" value="HsdM_N"/>
    <property type="match status" value="1"/>
</dbReference>
<evidence type="ECO:0000256" key="4">
    <source>
        <dbReference type="ARBA" id="ARBA00022691"/>
    </source>
</evidence>
<dbReference type="GO" id="GO:0003677">
    <property type="term" value="F:DNA binding"/>
    <property type="evidence" value="ECO:0007669"/>
    <property type="project" value="InterPro"/>
</dbReference>
<dbReference type="Gene3D" id="1.20.1260.30">
    <property type="match status" value="1"/>
</dbReference>
<evidence type="ECO:0000256" key="1">
    <source>
        <dbReference type="ARBA" id="ARBA00011900"/>
    </source>
</evidence>
<evidence type="ECO:0000256" key="3">
    <source>
        <dbReference type="ARBA" id="ARBA00022679"/>
    </source>
</evidence>
<sequence length="507" mass="59224">MIGGDNIVIEDQILSIINKFKNNIEEDVFENYFLGFIFYMHMSYEMEMYLNNKLNSYNSNLSAVYEKKKYESNLRKDGIDNLGYFLEPKYLFSNIIKKTKYHRLIIESLEKAFKKIEESTKGQISENAFKNIFKDIDLHSPKIGKKPENRIKLITDLLIQLSQIDFKINDSKYIFEYLIAIFPKYAGRISADSQTPNQVSKIMAQIVANSKITIENVYDPNCGSGTLMLELNQETKVLKFYGQDSNQTNYNVARMNMIIHRIPYDNFDIRKEDSLENPAYIGKKFEAIISKPPFTSKWSQDPDFITDPRFKDYGILAPKSKPDFSFIQHALFYLNNNGTLAIVLPPGILFRGSSEKQIRKQLIEKNYLDAVIGLPSNLFPKTTTPTVILVFKKSRSTEDKILFINASKNYKKSKNQNIIMEEDIDKIIAIYKNKEEQSKFSHLATLDEIRENDYNLNISRYVDTFEEEPLDLDELKSELRFIDRKIDNIDHEIKRYCRELGIRDLVY</sequence>
<dbReference type="PANTHER" id="PTHR42933:SF1">
    <property type="entry name" value="SITE-SPECIFIC DNA-METHYLTRANSFERASE (ADENINE-SPECIFIC)"/>
    <property type="match status" value="1"/>
</dbReference>
<dbReference type="InterPro" id="IPR029063">
    <property type="entry name" value="SAM-dependent_MTases_sf"/>
</dbReference>
<reference evidence="8 9" key="1">
    <citation type="submission" date="2016-04" db="EMBL/GenBank/DDBJ databases">
        <title>Genome sequence of Methanobrevibacter filiformis DSM 11501.</title>
        <authorList>
            <person name="Poehlein A."/>
            <person name="Seedorf H."/>
            <person name="Daniel R."/>
        </authorList>
    </citation>
    <scope>NUCLEOTIDE SEQUENCE [LARGE SCALE GENOMIC DNA]</scope>
    <source>
        <strain evidence="8 9">DSM 11501</strain>
    </source>
</reference>
<evidence type="ECO:0000313" key="8">
    <source>
        <dbReference type="EMBL" id="KZX10612.1"/>
    </source>
</evidence>
<dbReference type="GO" id="GO:0009307">
    <property type="term" value="P:DNA restriction-modification system"/>
    <property type="evidence" value="ECO:0007669"/>
    <property type="project" value="UniProtKB-KW"/>
</dbReference>
<dbReference type="SUPFAM" id="SSF53335">
    <property type="entry name" value="S-adenosyl-L-methionine-dependent methyltransferases"/>
    <property type="match status" value="1"/>
</dbReference>
<dbReference type="Pfam" id="PF02384">
    <property type="entry name" value="N6_Mtase"/>
    <property type="match status" value="1"/>
</dbReference>
<dbReference type="EMBL" id="LWMT01000270">
    <property type="protein sequence ID" value="KZX10612.1"/>
    <property type="molecule type" value="Genomic_DNA"/>
</dbReference>
<dbReference type="Gene3D" id="3.40.50.150">
    <property type="entry name" value="Vaccinia Virus protein VP39"/>
    <property type="match status" value="1"/>
</dbReference>
<name>A0A165ZEK5_9EURY</name>
<keyword evidence="3 8" id="KW-0808">Transferase</keyword>
<dbReference type="PATRIC" id="fig|55758.3.peg.1924"/>
<organism evidence="8 9">
    <name type="scientific">Methanobrevibacter filiformis</name>
    <dbReference type="NCBI Taxonomy" id="55758"/>
    <lineage>
        <taxon>Archaea</taxon>
        <taxon>Methanobacteriati</taxon>
        <taxon>Methanobacteriota</taxon>
        <taxon>Methanomada group</taxon>
        <taxon>Methanobacteria</taxon>
        <taxon>Methanobacteriales</taxon>
        <taxon>Methanobacteriaceae</taxon>
        <taxon>Methanobrevibacter</taxon>
    </lineage>
</organism>
<dbReference type="OrthoDB" id="45790at2157"/>
<dbReference type="InterPro" id="IPR051537">
    <property type="entry name" value="DNA_Adenine_Mtase"/>
</dbReference>